<dbReference type="InterPro" id="IPR013106">
    <property type="entry name" value="Ig_V-set"/>
</dbReference>
<dbReference type="InterPro" id="IPR013783">
    <property type="entry name" value="Ig-like_fold"/>
</dbReference>
<feature type="domain" description="Ig-like" evidence="1">
    <location>
        <begin position="65"/>
        <end position="152"/>
    </location>
</feature>
<protein>
    <recommendedName>
        <fullName evidence="1">Ig-like domain-containing protein</fullName>
    </recommendedName>
</protein>
<evidence type="ECO:0000259" key="1">
    <source>
        <dbReference type="PROSITE" id="PS50835"/>
    </source>
</evidence>
<dbReference type="CDD" id="cd00096">
    <property type="entry name" value="Ig"/>
    <property type="match status" value="1"/>
</dbReference>
<dbReference type="PROSITE" id="PS50835">
    <property type="entry name" value="IG_LIKE"/>
    <property type="match status" value="1"/>
</dbReference>
<dbReference type="Pfam" id="PF07686">
    <property type="entry name" value="V-set"/>
    <property type="match status" value="1"/>
</dbReference>
<proteinExistence type="predicted"/>
<name>A0A9Q0MBS5_BLOTA</name>
<accession>A0A9Q0MBS5</accession>
<dbReference type="AlphaFoldDB" id="A0A9Q0MBS5"/>
<dbReference type="Proteomes" id="UP001142055">
    <property type="component" value="Chromosome 1"/>
</dbReference>
<dbReference type="EMBL" id="JAPWDV010000001">
    <property type="protein sequence ID" value="KAJ6222779.1"/>
    <property type="molecule type" value="Genomic_DNA"/>
</dbReference>
<reference evidence="2" key="1">
    <citation type="submission" date="2022-12" db="EMBL/GenBank/DDBJ databases">
        <title>Genome assemblies of Blomia tropicalis.</title>
        <authorList>
            <person name="Cui Y."/>
        </authorList>
    </citation>
    <scope>NUCLEOTIDE SEQUENCE</scope>
    <source>
        <tissue evidence="2">Adult mites</tissue>
    </source>
</reference>
<evidence type="ECO:0000313" key="2">
    <source>
        <dbReference type="EMBL" id="KAJ6222779.1"/>
    </source>
</evidence>
<comment type="caution">
    <text evidence="2">The sequence shown here is derived from an EMBL/GenBank/DDBJ whole genome shotgun (WGS) entry which is preliminary data.</text>
</comment>
<dbReference type="Gene3D" id="2.60.40.10">
    <property type="entry name" value="Immunoglobulins"/>
    <property type="match status" value="2"/>
</dbReference>
<dbReference type="InterPro" id="IPR007110">
    <property type="entry name" value="Ig-like_dom"/>
</dbReference>
<dbReference type="InterPro" id="IPR036179">
    <property type="entry name" value="Ig-like_dom_sf"/>
</dbReference>
<evidence type="ECO:0000313" key="3">
    <source>
        <dbReference type="Proteomes" id="UP001142055"/>
    </source>
</evidence>
<organism evidence="2 3">
    <name type="scientific">Blomia tropicalis</name>
    <name type="common">Mite</name>
    <dbReference type="NCBI Taxonomy" id="40697"/>
    <lineage>
        <taxon>Eukaryota</taxon>
        <taxon>Metazoa</taxon>
        <taxon>Ecdysozoa</taxon>
        <taxon>Arthropoda</taxon>
        <taxon>Chelicerata</taxon>
        <taxon>Arachnida</taxon>
        <taxon>Acari</taxon>
        <taxon>Acariformes</taxon>
        <taxon>Sarcoptiformes</taxon>
        <taxon>Astigmata</taxon>
        <taxon>Glycyphagoidea</taxon>
        <taxon>Echimyopodidae</taxon>
        <taxon>Blomia</taxon>
    </lineage>
</organism>
<gene>
    <name evidence="2" type="ORF">RDWZM_001324</name>
</gene>
<dbReference type="SUPFAM" id="SSF48726">
    <property type="entry name" value="Immunoglobulin"/>
    <property type="match status" value="2"/>
</dbReference>
<sequence length="305" mass="35149">MLNRQSVMEQIVSSFYFIIVLGLIREIGSNEIAWMSNDLNNTYTWTNIDQKLVRLEVDTPVFLHEDVELECHYRLNNKRLYSIKWYKDDQEFFQYMPHEVPQGVRLEMPAYSINNDTFRLWLHSVTLDSQGIYRCEMSTDAPVLPSKSPRITGSRASFLIKSRVDLNCTSPKSKPVSTLQWFINDKLAPSDYQIAYGQVNQSDGLQTKTVRLKFVVNEDHFKYGNMKLKCVAIYKKLSFNGNETNTTIRRHSKLWTNRTPQNKQNIDRDIAKSDVDSSSNVSSNAHPIGVLLVAIGAFVINGRHT</sequence>
<dbReference type="PANTHER" id="PTHR21261">
    <property type="entry name" value="BEAT PROTEIN"/>
    <property type="match status" value="1"/>
</dbReference>
<keyword evidence="3" id="KW-1185">Reference proteome</keyword>
<dbReference type="PANTHER" id="PTHR21261:SF15">
    <property type="entry name" value="BEATEN PATH IIIA, ISOFORM D-RELATED"/>
    <property type="match status" value="1"/>
</dbReference>